<dbReference type="InterPro" id="IPR050216">
    <property type="entry name" value="LRR_domain-containing"/>
</dbReference>
<dbReference type="Proteomes" id="UP000053780">
    <property type="component" value="Unassembled WGS sequence"/>
</dbReference>
<dbReference type="VEuPathDB" id="MicrosporidiaDB:NAPIS_ORF00812"/>
<evidence type="ECO:0000313" key="4">
    <source>
        <dbReference type="EMBL" id="EQB61618.1"/>
    </source>
</evidence>
<evidence type="ECO:0000313" key="5">
    <source>
        <dbReference type="Proteomes" id="UP000053780"/>
    </source>
</evidence>
<organism evidence="4 5">
    <name type="scientific">Vairimorpha apis BRL 01</name>
    <dbReference type="NCBI Taxonomy" id="1037528"/>
    <lineage>
        <taxon>Eukaryota</taxon>
        <taxon>Fungi</taxon>
        <taxon>Fungi incertae sedis</taxon>
        <taxon>Microsporidia</taxon>
        <taxon>Nosematidae</taxon>
        <taxon>Vairimorpha</taxon>
    </lineage>
</organism>
<gene>
    <name evidence="4" type="ORF">NAPIS_ORF00812</name>
</gene>
<dbReference type="AlphaFoldDB" id="T0LB81"/>
<evidence type="ECO:0000256" key="1">
    <source>
        <dbReference type="ARBA" id="ARBA00022614"/>
    </source>
</evidence>
<keyword evidence="2" id="KW-0677">Repeat</keyword>
<dbReference type="InterPro" id="IPR055414">
    <property type="entry name" value="LRR_R13L4/SHOC2-like"/>
</dbReference>
<dbReference type="EMBL" id="KE647117">
    <property type="protein sequence ID" value="EQB61618.1"/>
    <property type="molecule type" value="Genomic_DNA"/>
</dbReference>
<dbReference type="InterPro" id="IPR032675">
    <property type="entry name" value="LRR_dom_sf"/>
</dbReference>
<evidence type="ECO:0000259" key="3">
    <source>
        <dbReference type="Pfam" id="PF23598"/>
    </source>
</evidence>
<reference evidence="4 5" key="1">
    <citation type="journal article" date="2013" name="BMC Genomics">
        <title>Genome sequencing and comparative genomics of honey bee microsporidia, Nosema apis reveal novel insights into host-parasite interactions.</title>
        <authorList>
            <person name="Chen Yp."/>
            <person name="Pettis J.S."/>
            <person name="Zhao Y."/>
            <person name="Liu X."/>
            <person name="Tallon L.J."/>
            <person name="Sadzewicz L.D."/>
            <person name="Li R."/>
            <person name="Zheng H."/>
            <person name="Huang S."/>
            <person name="Zhang X."/>
            <person name="Hamilton M.C."/>
            <person name="Pernal S.F."/>
            <person name="Melathopoulos A.P."/>
            <person name="Yan X."/>
            <person name="Evans J.D."/>
        </authorList>
    </citation>
    <scope>NUCLEOTIDE SEQUENCE [LARGE SCALE GENOMIC DNA]</scope>
    <source>
        <strain evidence="4 5">BRL 01</strain>
    </source>
</reference>
<dbReference type="PANTHER" id="PTHR48051:SF54">
    <property type="entry name" value="LEUCINE-RICH REPEAT-CONTAINING PROTEIN"/>
    <property type="match status" value="1"/>
</dbReference>
<evidence type="ECO:0000256" key="2">
    <source>
        <dbReference type="ARBA" id="ARBA00022737"/>
    </source>
</evidence>
<dbReference type="SUPFAM" id="SSF52058">
    <property type="entry name" value="L domain-like"/>
    <property type="match status" value="1"/>
</dbReference>
<dbReference type="OrthoDB" id="2192374at2759"/>
<name>T0LB81_9MICR</name>
<protein>
    <submittedName>
        <fullName evidence="4">Leucine-rich repeat containing protein</fullName>
    </submittedName>
</protein>
<dbReference type="HOGENOM" id="CLU_731769_0_0_1"/>
<proteinExistence type="predicted"/>
<accession>T0LB81</accession>
<dbReference type="Gene3D" id="3.80.10.10">
    <property type="entry name" value="Ribonuclease Inhibitor"/>
    <property type="match status" value="2"/>
</dbReference>
<keyword evidence="1" id="KW-0433">Leucine-rich repeat</keyword>
<dbReference type="GO" id="GO:0005737">
    <property type="term" value="C:cytoplasm"/>
    <property type="evidence" value="ECO:0007669"/>
    <property type="project" value="TreeGrafter"/>
</dbReference>
<dbReference type="PANTHER" id="PTHR48051">
    <property type="match status" value="1"/>
</dbReference>
<keyword evidence="5" id="KW-1185">Reference proteome</keyword>
<dbReference type="Pfam" id="PF23598">
    <property type="entry name" value="LRR_14"/>
    <property type="match status" value="1"/>
</dbReference>
<sequence length="322" mass="37158">MLNCILSLISCSINEDFKKESTLETNSIVNNQELIIKSNDLDEWIDPTIDESKITSIYCKLPHLKKLLIGSLTIDELNSTIINLKNLRDLKISYDKCFIHDNSDCIDFKNRTVFNEITELNFNEDEFKNLEDLEIKIRYLTPDGNIHCIKSLPDEICTLKKLESLVIFNQKLETLPINIGNLENLKILDLSLCFISKLPDSFCKLKNLEKLILSDHNLTALDSGIANFEKLKVLEMGRVNNLKNAKNFKEDVDFDFSKLKSLQYLNLNRLYIKRIHKSILNLKNSIMMISLVGNKLFENDEGDFIGANTLFREFGDRLNLIN</sequence>
<feature type="domain" description="Disease resistance R13L4/SHOC-2-like LRR" evidence="3">
    <location>
        <begin position="155"/>
        <end position="243"/>
    </location>
</feature>